<sequence length="158" mass="18286">MTYQNARFKNSGNNEGDVLNFFNDTVRNLIQKNGGDNTFSTFSEEFHEKDIALAIGEKTHLMLTHPNHTISQIEKSFISMEIEFEVGFEEEVKWKNWMDEHVTIITEEEEEDEEEEVKPPEGEVPPEGKDPPEGEEPPEGDENQKGEEKPPRRRAPKR</sequence>
<evidence type="ECO:0000256" key="1">
    <source>
        <dbReference type="SAM" id="MobiDB-lite"/>
    </source>
</evidence>
<evidence type="ECO:0000313" key="2">
    <source>
        <dbReference type="EMBL" id="KAK8853637.1"/>
    </source>
</evidence>
<feature type="compositionally biased region" description="Acidic residues" evidence="1">
    <location>
        <begin position="106"/>
        <end position="116"/>
    </location>
</feature>
<organism evidence="2 3">
    <name type="scientific">Tritrichomonas musculus</name>
    <dbReference type="NCBI Taxonomy" id="1915356"/>
    <lineage>
        <taxon>Eukaryota</taxon>
        <taxon>Metamonada</taxon>
        <taxon>Parabasalia</taxon>
        <taxon>Tritrichomonadida</taxon>
        <taxon>Tritrichomonadidae</taxon>
        <taxon>Tritrichomonas</taxon>
    </lineage>
</organism>
<dbReference type="EMBL" id="JAPFFF010000022">
    <property type="protein sequence ID" value="KAK8853637.1"/>
    <property type="molecule type" value="Genomic_DNA"/>
</dbReference>
<proteinExistence type="predicted"/>
<comment type="caution">
    <text evidence="2">The sequence shown here is derived from an EMBL/GenBank/DDBJ whole genome shotgun (WGS) entry which is preliminary data.</text>
</comment>
<accession>A0ABR2HVR2</accession>
<evidence type="ECO:0000313" key="3">
    <source>
        <dbReference type="Proteomes" id="UP001470230"/>
    </source>
</evidence>
<feature type="region of interest" description="Disordered" evidence="1">
    <location>
        <begin position="103"/>
        <end position="158"/>
    </location>
</feature>
<gene>
    <name evidence="2" type="ORF">M9Y10_017198</name>
</gene>
<keyword evidence="3" id="KW-1185">Reference proteome</keyword>
<protein>
    <submittedName>
        <fullName evidence="2">Uncharacterized protein</fullName>
    </submittedName>
</protein>
<feature type="compositionally biased region" description="Basic and acidic residues" evidence="1">
    <location>
        <begin position="117"/>
        <end position="132"/>
    </location>
</feature>
<reference evidence="2 3" key="1">
    <citation type="submission" date="2024-04" db="EMBL/GenBank/DDBJ databases">
        <title>Tritrichomonas musculus Genome.</title>
        <authorList>
            <person name="Alves-Ferreira E."/>
            <person name="Grigg M."/>
            <person name="Lorenzi H."/>
            <person name="Galac M."/>
        </authorList>
    </citation>
    <scope>NUCLEOTIDE SEQUENCE [LARGE SCALE GENOMIC DNA]</scope>
    <source>
        <strain evidence="2 3">EAF2021</strain>
    </source>
</reference>
<dbReference type="Proteomes" id="UP001470230">
    <property type="component" value="Unassembled WGS sequence"/>
</dbReference>
<name>A0ABR2HVR2_9EUKA</name>